<keyword evidence="1" id="KW-0732">Signal</keyword>
<evidence type="ECO:0000313" key="3">
    <source>
        <dbReference type="Proteomes" id="UP000777784"/>
    </source>
</evidence>
<feature type="chain" id="PRO_5037211878" evidence="1">
    <location>
        <begin position="21"/>
        <end position="186"/>
    </location>
</feature>
<dbReference type="EMBL" id="JAHJDP010000104">
    <property type="protein sequence ID" value="MBU2692916.1"/>
    <property type="molecule type" value="Genomic_DNA"/>
</dbReference>
<gene>
    <name evidence="2" type="ORF">KJ970_18510</name>
</gene>
<name>A0A948RYU5_UNCEI</name>
<evidence type="ECO:0000256" key="1">
    <source>
        <dbReference type="SAM" id="SignalP"/>
    </source>
</evidence>
<dbReference type="Proteomes" id="UP000777784">
    <property type="component" value="Unassembled WGS sequence"/>
</dbReference>
<comment type="caution">
    <text evidence="2">The sequence shown here is derived from an EMBL/GenBank/DDBJ whole genome shotgun (WGS) entry which is preliminary data.</text>
</comment>
<reference evidence="2" key="1">
    <citation type="submission" date="2021-05" db="EMBL/GenBank/DDBJ databases">
        <title>Energy efficiency and biological interactions define the core microbiome of deep oligotrophic groundwater.</title>
        <authorList>
            <person name="Mehrshad M."/>
            <person name="Lopez-Fernandez M."/>
            <person name="Bell E."/>
            <person name="Bernier-Latmani R."/>
            <person name="Bertilsson S."/>
            <person name="Dopson M."/>
        </authorList>
    </citation>
    <scope>NUCLEOTIDE SEQUENCE</scope>
    <source>
        <strain evidence="2">Modern_marine.mb.64</strain>
    </source>
</reference>
<organism evidence="2 3">
    <name type="scientific">Eiseniibacteriota bacterium</name>
    <dbReference type="NCBI Taxonomy" id="2212470"/>
    <lineage>
        <taxon>Bacteria</taxon>
        <taxon>Candidatus Eiseniibacteriota</taxon>
    </lineage>
</organism>
<feature type="signal peptide" evidence="1">
    <location>
        <begin position="1"/>
        <end position="20"/>
    </location>
</feature>
<proteinExistence type="predicted"/>
<evidence type="ECO:0000313" key="2">
    <source>
        <dbReference type="EMBL" id="MBU2692916.1"/>
    </source>
</evidence>
<sequence>MKSILFLSLVLVLAGSMAQADVPDPQYCEVAPWDAWGQAFVTPGQQSNADEITITVHNNADLPIDGADVELDFSGCANRCEGTVGLTGQTGGTGTLVLNPAMGGCEDCTVIVRANGVTIATYTRMVSTDWNGAACGGAAGPVALAFFAAAFNTGSGTCASYLVYDGNPGPGDLGKFANSFNSGDAN</sequence>
<dbReference type="AlphaFoldDB" id="A0A948RYU5"/>
<accession>A0A948RYU5</accession>
<protein>
    <submittedName>
        <fullName evidence="2">Uncharacterized protein</fullName>
    </submittedName>
</protein>